<keyword evidence="2 4" id="KW-0808">Transferase</keyword>
<comment type="function">
    <text evidence="4">Catalyzes the transfer of a formyl group from 10-formyltetrahydrofolate to 5-phospho-ribosyl-glycinamide (GAR), producing 5-phospho-ribosyl-N-formylglycinamide (FGAR) and tetrahydrofolate.</text>
</comment>
<gene>
    <name evidence="4 6" type="primary">purN</name>
    <name evidence="6" type="ORF">Q2362_01875</name>
</gene>
<evidence type="ECO:0000259" key="5">
    <source>
        <dbReference type="Pfam" id="PF00551"/>
    </source>
</evidence>
<comment type="pathway">
    <text evidence="1 4">Purine metabolism; IMP biosynthesis via de novo pathway; N(2)-formyl-N(1)-(5-phospho-D-ribosyl)glycinamide from N(1)-(5-phospho-D-ribosyl)glycinamide (10-formyl THF route): step 1/1.</text>
</comment>
<dbReference type="EMBL" id="JAULJQ010000002">
    <property type="protein sequence ID" value="MDO2408847.1"/>
    <property type="molecule type" value="Genomic_DNA"/>
</dbReference>
<comment type="caution">
    <text evidence="6">The sequence shown here is derived from an EMBL/GenBank/DDBJ whole genome shotgun (WGS) entry which is preliminary data.</text>
</comment>
<comment type="caution">
    <text evidence="4">Lacks conserved residue(s) required for the propagation of feature annotation.</text>
</comment>
<evidence type="ECO:0000256" key="1">
    <source>
        <dbReference type="ARBA" id="ARBA00005054"/>
    </source>
</evidence>
<feature type="active site" description="Proton donor" evidence="4">
    <location>
        <position position="112"/>
    </location>
</feature>
<keyword evidence="7" id="KW-1185">Reference proteome</keyword>
<evidence type="ECO:0000256" key="3">
    <source>
        <dbReference type="ARBA" id="ARBA00022755"/>
    </source>
</evidence>
<dbReference type="SUPFAM" id="SSF53328">
    <property type="entry name" value="Formyltransferase"/>
    <property type="match status" value="1"/>
</dbReference>
<dbReference type="Gene3D" id="3.40.50.170">
    <property type="entry name" value="Formyl transferase, N-terminal domain"/>
    <property type="match status" value="1"/>
</dbReference>
<dbReference type="Pfam" id="PF00551">
    <property type="entry name" value="Formyl_trans_N"/>
    <property type="match status" value="1"/>
</dbReference>
<name>A0ABT8T5D0_9BACT</name>
<dbReference type="RefSeq" id="WP_302243594.1">
    <property type="nucleotide sequence ID" value="NZ_JAULJQ010000002.1"/>
</dbReference>
<comment type="catalytic activity">
    <reaction evidence="4">
        <text>N(1)-(5-phospho-beta-D-ribosyl)glycinamide + (6R)-10-formyltetrahydrofolate = N(2)-formyl-N(1)-(5-phospho-beta-D-ribosyl)glycinamide + (6S)-5,6,7,8-tetrahydrofolate + H(+)</text>
        <dbReference type="Rhea" id="RHEA:15053"/>
        <dbReference type="ChEBI" id="CHEBI:15378"/>
        <dbReference type="ChEBI" id="CHEBI:57453"/>
        <dbReference type="ChEBI" id="CHEBI:143788"/>
        <dbReference type="ChEBI" id="CHEBI:147286"/>
        <dbReference type="ChEBI" id="CHEBI:195366"/>
        <dbReference type="EC" id="2.1.2.2"/>
    </reaction>
</comment>
<keyword evidence="3 4" id="KW-0658">Purine biosynthesis</keyword>
<dbReference type="HAMAP" id="MF_01930">
    <property type="entry name" value="PurN"/>
    <property type="match status" value="1"/>
</dbReference>
<reference evidence="6 7" key="1">
    <citation type="submission" date="2023-06" db="EMBL/GenBank/DDBJ databases">
        <title>Campylobacter magnum sp. nov., isolated from cecal contents of domestic pigs (Sus scrofa domesticus).</title>
        <authorList>
            <person name="Papic B."/>
            <person name="Gruntar I."/>
        </authorList>
    </citation>
    <scope>NUCLEOTIDE SEQUENCE [LARGE SCALE GENOMIC DNA]</scope>
    <source>
        <strain evidence="7">34484-21</strain>
    </source>
</reference>
<accession>A0ABT8T5D0</accession>
<evidence type="ECO:0000313" key="7">
    <source>
        <dbReference type="Proteomes" id="UP001171111"/>
    </source>
</evidence>
<dbReference type="GO" id="GO:0004644">
    <property type="term" value="F:phosphoribosylglycinamide formyltransferase activity"/>
    <property type="evidence" value="ECO:0007669"/>
    <property type="project" value="UniProtKB-EC"/>
</dbReference>
<dbReference type="InterPro" id="IPR002376">
    <property type="entry name" value="Formyl_transf_N"/>
</dbReference>
<feature type="site" description="Raises pKa of active site His" evidence="4">
    <location>
        <position position="148"/>
    </location>
</feature>
<dbReference type="InterPro" id="IPR036477">
    <property type="entry name" value="Formyl_transf_N_sf"/>
</dbReference>
<proteinExistence type="inferred from homology"/>
<dbReference type="EC" id="2.1.2.2" evidence="4"/>
<dbReference type="NCBIfam" id="TIGR00639">
    <property type="entry name" value="PurN"/>
    <property type="match status" value="1"/>
</dbReference>
<dbReference type="InterPro" id="IPR004607">
    <property type="entry name" value="GART"/>
</dbReference>
<dbReference type="Proteomes" id="UP001171111">
    <property type="component" value="Unassembled WGS sequence"/>
</dbReference>
<feature type="binding site" evidence="4">
    <location>
        <begin position="14"/>
        <end position="16"/>
    </location>
    <ligand>
        <name>N(1)-(5-phospho-beta-D-ribosyl)glycinamide</name>
        <dbReference type="ChEBI" id="CHEBI:143788"/>
    </ligand>
</feature>
<feature type="domain" description="Formyl transferase N-terminal" evidence="5">
    <location>
        <begin position="4"/>
        <end position="184"/>
    </location>
</feature>
<protein>
    <recommendedName>
        <fullName evidence="4">Phosphoribosylglycinamide formyltransferase</fullName>
        <ecNumber evidence="4">2.1.2.2</ecNumber>
    </recommendedName>
    <alternativeName>
        <fullName evidence="4">5'-phosphoribosylglycinamide transformylase</fullName>
    </alternativeName>
    <alternativeName>
        <fullName evidence="4">GAR transformylase</fullName>
        <shortName evidence="4">GART</shortName>
    </alternativeName>
</protein>
<feature type="binding site" evidence="4">
    <location>
        <position position="110"/>
    </location>
    <ligand>
        <name>(6R)-10-formyltetrahydrofolate</name>
        <dbReference type="ChEBI" id="CHEBI:195366"/>
    </ligand>
</feature>
<feature type="binding site" evidence="4">
    <location>
        <position position="70"/>
    </location>
    <ligand>
        <name>(6R)-10-formyltetrahydrofolate</name>
        <dbReference type="ChEBI" id="CHEBI:195366"/>
    </ligand>
</feature>
<sequence length="190" mass="21186">MSVKKIAILFSGSGSNMEAIIRKVHGKKAGKNRIEVALLICNKKDAYGIERAKNLGFETMIIEHSKYASRDGFDSELVRAIKAANIDLVVLAGFMRVLGTNFCDNVKAINLHPSILPLFKGAHAIKESFESDMQVGGITVHWVSSELDGGKIIAQKTFARKNRTFKQWEEKIHKLEHKLLPKTIISLLKD</sequence>
<dbReference type="PANTHER" id="PTHR43369:SF2">
    <property type="entry name" value="PHOSPHORIBOSYLGLYCINAMIDE FORMYLTRANSFERASE"/>
    <property type="match status" value="1"/>
</dbReference>
<comment type="similarity">
    <text evidence="4">Belongs to the GART family.</text>
</comment>
<evidence type="ECO:0000256" key="2">
    <source>
        <dbReference type="ARBA" id="ARBA00022679"/>
    </source>
</evidence>
<dbReference type="PANTHER" id="PTHR43369">
    <property type="entry name" value="PHOSPHORIBOSYLGLYCINAMIDE FORMYLTRANSFERASE"/>
    <property type="match status" value="1"/>
</dbReference>
<evidence type="ECO:0000313" key="6">
    <source>
        <dbReference type="EMBL" id="MDO2408847.1"/>
    </source>
</evidence>
<dbReference type="CDD" id="cd08645">
    <property type="entry name" value="FMT_core_GART"/>
    <property type="match status" value="1"/>
</dbReference>
<evidence type="ECO:0000256" key="4">
    <source>
        <dbReference type="HAMAP-Rule" id="MF_01930"/>
    </source>
</evidence>
<organism evidence="6 7">
    <name type="scientific">Campylobacter magnus</name>
    <dbReference type="NCBI Taxonomy" id="3026462"/>
    <lineage>
        <taxon>Bacteria</taxon>
        <taxon>Pseudomonadati</taxon>
        <taxon>Campylobacterota</taxon>
        <taxon>Epsilonproteobacteria</taxon>
        <taxon>Campylobacterales</taxon>
        <taxon>Campylobacteraceae</taxon>
        <taxon>Campylobacter</taxon>
    </lineage>
</organism>